<feature type="transmembrane region" description="Helical" evidence="7">
    <location>
        <begin position="188"/>
        <end position="213"/>
    </location>
</feature>
<dbReference type="Proteomes" id="UP000003100">
    <property type="component" value="Unassembled WGS sequence"/>
</dbReference>
<dbReference type="PROSITE" id="PS50928">
    <property type="entry name" value="ABC_TM1"/>
    <property type="match status" value="1"/>
</dbReference>
<dbReference type="SUPFAM" id="SSF161098">
    <property type="entry name" value="MetI-like"/>
    <property type="match status" value="1"/>
</dbReference>
<evidence type="ECO:0000256" key="5">
    <source>
        <dbReference type="ARBA" id="ARBA00022989"/>
    </source>
</evidence>
<dbReference type="CDD" id="cd06261">
    <property type="entry name" value="TM_PBP2"/>
    <property type="match status" value="1"/>
</dbReference>
<keyword evidence="5 7" id="KW-1133">Transmembrane helix</keyword>
<evidence type="ECO:0000259" key="8">
    <source>
        <dbReference type="PROSITE" id="PS50928"/>
    </source>
</evidence>
<keyword evidence="4 7" id="KW-0812">Transmembrane</keyword>
<name>C0CRK1_BLAHS</name>
<keyword evidence="10" id="KW-1185">Reference proteome</keyword>
<dbReference type="Pfam" id="PF00528">
    <property type="entry name" value="BPD_transp_1"/>
    <property type="match status" value="1"/>
</dbReference>
<keyword evidence="2 7" id="KW-0813">Transport</keyword>
<organism evidence="9 10">
    <name type="scientific">Blautia hydrogenotrophica (strain DSM 10507 / JCM 14656 / S5a33)</name>
    <name type="common">Ruminococcus hydrogenotrophicus</name>
    <dbReference type="NCBI Taxonomy" id="476272"/>
    <lineage>
        <taxon>Bacteria</taxon>
        <taxon>Bacillati</taxon>
        <taxon>Bacillota</taxon>
        <taxon>Clostridia</taxon>
        <taxon>Lachnospirales</taxon>
        <taxon>Lachnospiraceae</taxon>
        <taxon>Blautia</taxon>
    </lineage>
</organism>
<evidence type="ECO:0000256" key="7">
    <source>
        <dbReference type="RuleBase" id="RU363032"/>
    </source>
</evidence>
<dbReference type="GeneID" id="86823325"/>
<dbReference type="InterPro" id="IPR035906">
    <property type="entry name" value="MetI-like_sf"/>
</dbReference>
<feature type="transmembrane region" description="Helical" evidence="7">
    <location>
        <begin position="114"/>
        <end position="140"/>
    </location>
</feature>
<feature type="transmembrane region" description="Helical" evidence="7">
    <location>
        <begin position="15"/>
        <end position="38"/>
    </location>
</feature>
<proteinExistence type="inferred from homology"/>
<keyword evidence="6 7" id="KW-0472">Membrane</keyword>
<protein>
    <recommendedName>
        <fullName evidence="8">ABC transmembrane type-1 domain-containing protein</fullName>
    </recommendedName>
</protein>
<evidence type="ECO:0000256" key="6">
    <source>
        <dbReference type="ARBA" id="ARBA00023136"/>
    </source>
</evidence>
<dbReference type="HOGENOM" id="CLU_016047_1_2_9"/>
<feature type="domain" description="ABC transmembrane type-1" evidence="8">
    <location>
        <begin position="76"/>
        <end position="267"/>
    </location>
</feature>
<evidence type="ECO:0000256" key="2">
    <source>
        <dbReference type="ARBA" id="ARBA00022448"/>
    </source>
</evidence>
<gene>
    <name evidence="9" type="ORF">RUMHYD_03515</name>
</gene>
<dbReference type="InterPro" id="IPR050901">
    <property type="entry name" value="BP-dep_ABC_trans_perm"/>
</dbReference>
<evidence type="ECO:0000256" key="3">
    <source>
        <dbReference type="ARBA" id="ARBA00022475"/>
    </source>
</evidence>
<evidence type="ECO:0000256" key="1">
    <source>
        <dbReference type="ARBA" id="ARBA00004651"/>
    </source>
</evidence>
<feature type="transmembrane region" description="Helical" evidence="7">
    <location>
        <begin position="146"/>
        <end position="167"/>
    </location>
</feature>
<dbReference type="GO" id="GO:0055085">
    <property type="term" value="P:transmembrane transport"/>
    <property type="evidence" value="ECO:0007669"/>
    <property type="project" value="InterPro"/>
</dbReference>
<dbReference type="RefSeq" id="WP_005951946.1">
    <property type="nucleotide sequence ID" value="NZ_CP136423.1"/>
</dbReference>
<dbReference type="EMBL" id="ACBZ01000187">
    <property type="protein sequence ID" value="EEG47616.1"/>
    <property type="molecule type" value="Genomic_DNA"/>
</dbReference>
<feature type="transmembrane region" description="Helical" evidence="7">
    <location>
        <begin position="80"/>
        <end position="102"/>
    </location>
</feature>
<dbReference type="PANTHER" id="PTHR32243:SF18">
    <property type="entry name" value="INNER MEMBRANE ABC TRANSPORTER PERMEASE PROTEIN YCJP"/>
    <property type="match status" value="1"/>
</dbReference>
<dbReference type="AlphaFoldDB" id="C0CRK1"/>
<reference evidence="9 10" key="2">
    <citation type="submission" date="2009-02" db="EMBL/GenBank/DDBJ databases">
        <title>Draft genome sequence of Blautia hydrogenotrophica DSM 10507 (Ruminococcus hydrogenotrophicus DSM 10507).</title>
        <authorList>
            <person name="Sudarsanam P."/>
            <person name="Ley R."/>
            <person name="Guruge J."/>
            <person name="Turnbaugh P.J."/>
            <person name="Mahowald M."/>
            <person name="Liep D."/>
            <person name="Gordon J."/>
        </authorList>
    </citation>
    <scope>NUCLEOTIDE SEQUENCE [LARGE SCALE GENOMIC DNA]</scope>
    <source>
        <strain evidence="10">DSM 10507 / JCM 14656 / S5a33</strain>
    </source>
</reference>
<dbReference type="eggNOG" id="COG0395">
    <property type="taxonomic scope" value="Bacteria"/>
</dbReference>
<dbReference type="Gene3D" id="1.10.3720.10">
    <property type="entry name" value="MetI-like"/>
    <property type="match status" value="1"/>
</dbReference>
<accession>C0CRK1</accession>
<sequence length="282" mass="31463">MKRINKKKTIKEAWFYLRVILLVLVLLFPFIIMLSISLKATSETIGYPPTIIPHEWTLEHFVDIFNANIFPFLKYFKNSLYIALTTSVVAVLLGILGGYALSRLKFKGKSGVSELFFLVYMFSGILLIVPLFKMLSAIGLSNSREAVIICMIVQTLPTAIYMTRSYFDTIPAELEEAGRVDGLSRMGIIFRIVVPLSISGIISVFVYAFMIAWNDVLFASIFIDSPDLMTIPIGLNSLFNTPDYIWGRMMAASLVTSLPVVIMYGISQHLIRSGSTDGGVKG</sequence>
<dbReference type="InterPro" id="IPR000515">
    <property type="entry name" value="MetI-like"/>
</dbReference>
<evidence type="ECO:0000313" key="10">
    <source>
        <dbReference type="Proteomes" id="UP000003100"/>
    </source>
</evidence>
<evidence type="ECO:0000313" key="9">
    <source>
        <dbReference type="EMBL" id="EEG47616.1"/>
    </source>
</evidence>
<dbReference type="PATRIC" id="fig|476272.21.peg.191"/>
<comment type="similarity">
    <text evidence="7">Belongs to the binding-protein-dependent transport system permease family.</text>
</comment>
<dbReference type="PANTHER" id="PTHR32243">
    <property type="entry name" value="MALTOSE TRANSPORT SYSTEM PERMEASE-RELATED"/>
    <property type="match status" value="1"/>
</dbReference>
<keyword evidence="3" id="KW-1003">Cell membrane</keyword>
<feature type="transmembrane region" description="Helical" evidence="7">
    <location>
        <begin position="245"/>
        <end position="266"/>
    </location>
</feature>
<comment type="subcellular location">
    <subcellularLocation>
        <location evidence="1 7">Cell membrane</location>
        <topology evidence="1 7">Multi-pass membrane protein</topology>
    </subcellularLocation>
</comment>
<reference evidence="9 10" key="1">
    <citation type="submission" date="2009-01" db="EMBL/GenBank/DDBJ databases">
        <authorList>
            <person name="Fulton L."/>
            <person name="Clifton S."/>
            <person name="Fulton B."/>
            <person name="Xu J."/>
            <person name="Minx P."/>
            <person name="Pepin K.H."/>
            <person name="Johnson M."/>
            <person name="Bhonagiri V."/>
            <person name="Nash W.E."/>
            <person name="Mardis E.R."/>
            <person name="Wilson R.K."/>
        </authorList>
    </citation>
    <scope>NUCLEOTIDE SEQUENCE [LARGE SCALE GENOMIC DNA]</scope>
    <source>
        <strain evidence="10">DSM 10507 / JCM 14656 / S5a33</strain>
    </source>
</reference>
<dbReference type="GO" id="GO:0005886">
    <property type="term" value="C:plasma membrane"/>
    <property type="evidence" value="ECO:0007669"/>
    <property type="project" value="UniProtKB-SubCell"/>
</dbReference>
<evidence type="ECO:0000256" key="4">
    <source>
        <dbReference type="ARBA" id="ARBA00022692"/>
    </source>
</evidence>